<dbReference type="GO" id="GO:0015629">
    <property type="term" value="C:actin cytoskeleton"/>
    <property type="evidence" value="ECO:0007669"/>
    <property type="project" value="InterPro"/>
</dbReference>
<reference evidence="7 8" key="1">
    <citation type="submission" date="2006-10" db="EMBL/GenBank/DDBJ databases">
        <title>The Genome Sequence of Batrachochytrium dendrobatidis JEL423.</title>
        <authorList>
            <consortium name="The Broad Institute Genome Sequencing Platform"/>
            <person name="Birren B."/>
            <person name="Lander E."/>
            <person name="Galagan J."/>
            <person name="Cuomo C."/>
            <person name="Devon K."/>
            <person name="Jaffe D."/>
            <person name="Butler J."/>
            <person name="Alvarez P."/>
            <person name="Gnerre S."/>
            <person name="Grabherr M."/>
            <person name="Kleber M."/>
            <person name="Mauceli E."/>
            <person name="Brockman W."/>
            <person name="Young S."/>
            <person name="LaButti K."/>
            <person name="Sykes S."/>
            <person name="DeCaprio D."/>
            <person name="Crawford M."/>
            <person name="Koehrsen M."/>
            <person name="Engels R."/>
            <person name="Montgomery P."/>
            <person name="Pearson M."/>
            <person name="Howarth C."/>
            <person name="Larson L."/>
            <person name="White J."/>
            <person name="O'Leary S."/>
            <person name="Kodira C."/>
            <person name="Zeng Q."/>
            <person name="Yandava C."/>
            <person name="Alvarado L."/>
            <person name="Longcore J."/>
            <person name="James T."/>
        </authorList>
    </citation>
    <scope>NUCLEOTIDE SEQUENCE [LARGE SCALE GENOMIC DNA]</scope>
    <source>
        <strain evidence="7 8">JEL423</strain>
    </source>
</reference>
<dbReference type="EMBL" id="DS022315">
    <property type="protein sequence ID" value="OAJ45325.1"/>
    <property type="molecule type" value="Genomic_DNA"/>
</dbReference>
<dbReference type="PRINTS" id="PR00006">
    <property type="entry name" value="COFILIN"/>
</dbReference>
<keyword evidence="4" id="KW-0009">Actin-binding</keyword>
<dbReference type="SUPFAM" id="SSF55753">
    <property type="entry name" value="Actin depolymerizing proteins"/>
    <property type="match status" value="1"/>
</dbReference>
<accession>A0A177X0A6</accession>
<comment type="similarity">
    <text evidence="2">Belongs to the actin-binding proteins ADF family.</text>
</comment>
<dbReference type="STRING" id="403673.A0A177X0A6"/>
<proteinExistence type="inferred from homology"/>
<dbReference type="VEuPathDB" id="FungiDB:BDEG_28474"/>
<evidence type="ECO:0000256" key="3">
    <source>
        <dbReference type="ARBA" id="ARBA00015630"/>
    </source>
</evidence>
<dbReference type="Pfam" id="PF00241">
    <property type="entry name" value="Cofilin_ADF"/>
    <property type="match status" value="1"/>
</dbReference>
<dbReference type="GO" id="GO:0030042">
    <property type="term" value="P:actin filament depolymerization"/>
    <property type="evidence" value="ECO:0007669"/>
    <property type="project" value="InterPro"/>
</dbReference>
<dbReference type="InterPro" id="IPR029006">
    <property type="entry name" value="ADF-H/Gelsolin-like_dom_sf"/>
</dbReference>
<dbReference type="PANTHER" id="PTHR11913">
    <property type="entry name" value="COFILIN-RELATED"/>
    <property type="match status" value="1"/>
</dbReference>
<dbReference type="eggNOG" id="KOG1735">
    <property type="taxonomic scope" value="Eukaryota"/>
</dbReference>
<evidence type="ECO:0000256" key="5">
    <source>
        <dbReference type="ARBA" id="ARBA00032427"/>
    </source>
</evidence>
<sequence>MSSGVGIHDDVIARFEEMKLRHQHAYIVCKVSADGSQIVVDQILSTAESLCLGTEATYAKFVQALPEKEGRYGIMDLKYDIGLEGLRNKLIFISWNPDSGSIRSRMIYASSKAALCQRLDGIHSEVQCTDASDVSFESVFENVAPKGAIPFSKPATPNEE</sequence>
<dbReference type="SMART" id="SM00102">
    <property type="entry name" value="ADF"/>
    <property type="match status" value="1"/>
</dbReference>
<dbReference type="PROSITE" id="PS51263">
    <property type="entry name" value="ADF_H"/>
    <property type="match status" value="1"/>
</dbReference>
<dbReference type="CDD" id="cd11286">
    <property type="entry name" value="ADF_cofilin_like"/>
    <property type="match status" value="1"/>
</dbReference>
<dbReference type="GO" id="GO:0003779">
    <property type="term" value="F:actin binding"/>
    <property type="evidence" value="ECO:0007669"/>
    <property type="project" value="UniProtKB-KW"/>
</dbReference>
<dbReference type="InterPro" id="IPR017904">
    <property type="entry name" value="ADF/Cofilin"/>
</dbReference>
<evidence type="ECO:0000313" key="8">
    <source>
        <dbReference type="Proteomes" id="UP000077115"/>
    </source>
</evidence>
<evidence type="ECO:0000313" key="7">
    <source>
        <dbReference type="EMBL" id="OAJ45325.1"/>
    </source>
</evidence>
<name>A0A177X0A6_BATDL</name>
<organism evidence="7 8">
    <name type="scientific">Batrachochytrium dendrobatidis (strain JEL423)</name>
    <dbReference type="NCBI Taxonomy" id="403673"/>
    <lineage>
        <taxon>Eukaryota</taxon>
        <taxon>Fungi</taxon>
        <taxon>Fungi incertae sedis</taxon>
        <taxon>Chytridiomycota</taxon>
        <taxon>Chytridiomycota incertae sedis</taxon>
        <taxon>Chytridiomycetes</taxon>
        <taxon>Rhizophydiales</taxon>
        <taxon>Rhizophydiales incertae sedis</taxon>
        <taxon>Batrachochytrium</taxon>
    </lineage>
</organism>
<feature type="domain" description="ADF-H" evidence="6">
    <location>
        <begin position="2"/>
        <end position="144"/>
    </location>
</feature>
<evidence type="ECO:0000259" key="6">
    <source>
        <dbReference type="PROSITE" id="PS51263"/>
    </source>
</evidence>
<reference evidence="7 8" key="2">
    <citation type="submission" date="2016-05" db="EMBL/GenBank/DDBJ databases">
        <title>Lineage-specific infection strategies underlie the spectrum of fungal disease in amphibians.</title>
        <authorList>
            <person name="Cuomo C.A."/>
            <person name="Farrer R.A."/>
            <person name="James T."/>
            <person name="Longcore J."/>
            <person name="Birren B."/>
        </authorList>
    </citation>
    <scope>NUCLEOTIDE SEQUENCE [LARGE SCALE GENOMIC DNA]</scope>
    <source>
        <strain evidence="7 8">JEL423</strain>
    </source>
</reference>
<dbReference type="Gene3D" id="3.40.20.10">
    <property type="entry name" value="Severin"/>
    <property type="match status" value="1"/>
</dbReference>
<comment type="subcellular location">
    <subcellularLocation>
        <location evidence="1">Nucleus matrix</location>
    </subcellularLocation>
</comment>
<dbReference type="GO" id="GO:0016363">
    <property type="term" value="C:nuclear matrix"/>
    <property type="evidence" value="ECO:0007669"/>
    <property type="project" value="UniProtKB-SubCell"/>
</dbReference>
<protein>
    <recommendedName>
        <fullName evidence="3">Cofilin</fullName>
    </recommendedName>
    <alternativeName>
        <fullName evidence="5">Actin-depolymerizing factor 1</fullName>
    </alternativeName>
</protein>
<dbReference type="InterPro" id="IPR002108">
    <property type="entry name" value="ADF-H"/>
</dbReference>
<dbReference type="AlphaFoldDB" id="A0A177X0A6"/>
<dbReference type="OrthoDB" id="10249245at2759"/>
<dbReference type="Proteomes" id="UP000077115">
    <property type="component" value="Unassembled WGS sequence"/>
</dbReference>
<evidence type="ECO:0000256" key="2">
    <source>
        <dbReference type="ARBA" id="ARBA00006844"/>
    </source>
</evidence>
<evidence type="ECO:0000256" key="1">
    <source>
        <dbReference type="ARBA" id="ARBA00004109"/>
    </source>
</evidence>
<gene>
    <name evidence="7" type="ORF">BDEG_28474</name>
</gene>
<evidence type="ECO:0000256" key="4">
    <source>
        <dbReference type="ARBA" id="ARBA00023203"/>
    </source>
</evidence>